<dbReference type="AlphaFoldDB" id="A0A5J4NK52"/>
<keyword evidence="3" id="KW-1185">Reference proteome</keyword>
<protein>
    <submittedName>
        <fullName evidence="2">tRNA-5-taurinomethyluridine 2-sulfurtransferase</fullName>
    </submittedName>
</protein>
<reference evidence="2 3" key="1">
    <citation type="journal article" date="2019" name="Gigascience">
        <title>Whole-genome sequence of the oriental lung fluke Paragonimus westermani.</title>
        <authorList>
            <person name="Oey H."/>
            <person name="Zakrzewski M."/>
            <person name="Narain K."/>
            <person name="Devi K.R."/>
            <person name="Agatsuma T."/>
            <person name="Nawaratna S."/>
            <person name="Gobert G.N."/>
            <person name="Jones M.K."/>
            <person name="Ragan M.A."/>
            <person name="McManus D.P."/>
            <person name="Krause L."/>
        </authorList>
    </citation>
    <scope>NUCLEOTIDE SEQUENCE [LARGE SCALE GENOMIC DNA]</scope>
    <source>
        <strain evidence="2 3">IND2009</strain>
    </source>
</reference>
<dbReference type="GO" id="GO:0016740">
    <property type="term" value="F:transferase activity"/>
    <property type="evidence" value="ECO:0007669"/>
    <property type="project" value="UniProtKB-KW"/>
</dbReference>
<dbReference type="SUPFAM" id="SSF52402">
    <property type="entry name" value="Adenine nucleotide alpha hydrolases-like"/>
    <property type="match status" value="1"/>
</dbReference>
<keyword evidence="1" id="KW-1133">Transmembrane helix</keyword>
<dbReference type="InterPro" id="IPR014729">
    <property type="entry name" value="Rossmann-like_a/b/a_fold"/>
</dbReference>
<keyword evidence="1" id="KW-0472">Membrane</keyword>
<dbReference type="Pfam" id="PF03054">
    <property type="entry name" value="tRNA_Me_trans"/>
    <property type="match status" value="2"/>
</dbReference>
<dbReference type="GO" id="GO:0002143">
    <property type="term" value="P:tRNA wobble position uridine thiolation"/>
    <property type="evidence" value="ECO:0007669"/>
    <property type="project" value="TreeGrafter"/>
</dbReference>
<comment type="caution">
    <text evidence="2">The sequence shown here is derived from an EMBL/GenBank/DDBJ whole genome shotgun (WGS) entry which is preliminary data.</text>
</comment>
<accession>A0A5J4NK52</accession>
<dbReference type="PANTHER" id="PTHR11933">
    <property type="entry name" value="TRNA 5-METHYLAMINOMETHYL-2-THIOURIDYLATE -METHYLTRANSFERASE"/>
    <property type="match status" value="1"/>
</dbReference>
<dbReference type="GO" id="GO:0005739">
    <property type="term" value="C:mitochondrion"/>
    <property type="evidence" value="ECO:0007669"/>
    <property type="project" value="TreeGrafter"/>
</dbReference>
<keyword evidence="1" id="KW-0812">Transmembrane</keyword>
<name>A0A5J4NK52_9TREM</name>
<feature type="transmembrane region" description="Helical" evidence="1">
    <location>
        <begin position="78"/>
        <end position="100"/>
    </location>
</feature>
<dbReference type="Proteomes" id="UP000324629">
    <property type="component" value="Unassembled WGS sequence"/>
</dbReference>
<evidence type="ECO:0000256" key="1">
    <source>
        <dbReference type="SAM" id="Phobius"/>
    </source>
</evidence>
<keyword evidence="2" id="KW-0808">Transferase</keyword>
<dbReference type="Gene3D" id="3.40.50.620">
    <property type="entry name" value="HUPs"/>
    <property type="match status" value="2"/>
</dbReference>
<dbReference type="EMBL" id="QNGE01002235">
    <property type="protein sequence ID" value="KAA3675935.1"/>
    <property type="molecule type" value="Genomic_DNA"/>
</dbReference>
<sequence length="188" mass="20981">MTKLIRSVACAISGGVDSAVSAYLLKKNGFDVTGVFMTNWDSLNEGVSCSLSSDRDDAKLVCERLDIPFRELNFVREYWIYVFHSFSFSLLLVFVFVLLISSEISHRHLQHFMFPVGGLLKPTVKKIAADIGLQAIAARRESMGMCFIGKRRFSDFIESVSSRVPTTERFIISGGSFPLGSLRSTYSV</sequence>
<evidence type="ECO:0000313" key="2">
    <source>
        <dbReference type="EMBL" id="KAA3675935.1"/>
    </source>
</evidence>
<organism evidence="2 3">
    <name type="scientific">Paragonimus westermani</name>
    <dbReference type="NCBI Taxonomy" id="34504"/>
    <lineage>
        <taxon>Eukaryota</taxon>
        <taxon>Metazoa</taxon>
        <taxon>Spiralia</taxon>
        <taxon>Lophotrochozoa</taxon>
        <taxon>Platyhelminthes</taxon>
        <taxon>Trematoda</taxon>
        <taxon>Digenea</taxon>
        <taxon>Plagiorchiida</taxon>
        <taxon>Troglotremata</taxon>
        <taxon>Troglotrematidae</taxon>
        <taxon>Paragonimus</taxon>
    </lineage>
</organism>
<gene>
    <name evidence="2" type="ORF">DEA37_0001541</name>
</gene>
<evidence type="ECO:0000313" key="3">
    <source>
        <dbReference type="Proteomes" id="UP000324629"/>
    </source>
</evidence>
<proteinExistence type="predicted"/>
<dbReference type="PANTHER" id="PTHR11933:SF5">
    <property type="entry name" value="MITOCHONDRIAL TRNA-SPECIFIC 2-THIOURIDYLASE 1"/>
    <property type="match status" value="1"/>
</dbReference>